<dbReference type="SUPFAM" id="SSF53686">
    <property type="entry name" value="Tryptophan synthase beta subunit-like PLP-dependent enzymes"/>
    <property type="match status" value="1"/>
</dbReference>
<evidence type="ECO:0000313" key="4">
    <source>
        <dbReference type="EMBL" id="MBC5581237.1"/>
    </source>
</evidence>
<dbReference type="GO" id="GO:1901605">
    <property type="term" value="P:alpha-amino acid metabolic process"/>
    <property type="evidence" value="ECO:0007669"/>
    <property type="project" value="UniProtKB-ARBA"/>
</dbReference>
<comment type="caution">
    <text evidence="4">The sequence shown here is derived from an EMBL/GenBank/DDBJ whole genome shotgun (WGS) entry which is preliminary data.</text>
</comment>
<evidence type="ECO:0000256" key="1">
    <source>
        <dbReference type="ARBA" id="ARBA00001933"/>
    </source>
</evidence>
<evidence type="ECO:0000259" key="3">
    <source>
        <dbReference type="Pfam" id="PF00291"/>
    </source>
</evidence>
<proteinExistence type="predicted"/>
<dbReference type="InterPro" id="IPR050214">
    <property type="entry name" value="Cys_Synth/Cystath_Beta-Synth"/>
</dbReference>
<keyword evidence="5" id="KW-1185">Reference proteome</keyword>
<feature type="domain" description="Tryptophan synthase beta chain-like PALP" evidence="3">
    <location>
        <begin position="16"/>
        <end position="292"/>
    </location>
</feature>
<comment type="cofactor">
    <cofactor evidence="1">
        <name>pyridoxal 5'-phosphate</name>
        <dbReference type="ChEBI" id="CHEBI:597326"/>
    </cofactor>
</comment>
<name>A0A923IEP4_9FIRM</name>
<dbReference type="RefSeq" id="WP_186887600.1">
    <property type="nucleotide sequence ID" value="NZ_JACONZ010000002.1"/>
</dbReference>
<evidence type="ECO:0000256" key="2">
    <source>
        <dbReference type="ARBA" id="ARBA00022898"/>
    </source>
</evidence>
<reference evidence="4" key="1">
    <citation type="submission" date="2020-08" db="EMBL/GenBank/DDBJ databases">
        <title>Genome public.</title>
        <authorList>
            <person name="Liu C."/>
            <person name="Sun Q."/>
        </authorList>
    </citation>
    <scope>NUCLEOTIDE SEQUENCE</scope>
    <source>
        <strain evidence="4">BX8</strain>
    </source>
</reference>
<dbReference type="Gene3D" id="3.40.50.1100">
    <property type="match status" value="2"/>
</dbReference>
<dbReference type="AlphaFoldDB" id="A0A923IEP4"/>
<dbReference type="InterPro" id="IPR001926">
    <property type="entry name" value="TrpB-like_PALP"/>
</dbReference>
<sequence length="299" mass="30971">MGVYHDYTQARGAGVLVRAGGLAARYRLEAELLCFVNFFGPTDSFKDSLAEGMIRMAEQSGALAPGALITEAASGSFAAALALAGYRTGHPVTLCLPATAPLARQKQLAALGAKLALCNYVYGRAGCEKRAAEIAAERGGYFMDHYANDLNPEYHRRVTGPAILQATDARLDFIVAGVGSGGTISGVGEHVKAWTNGVQIVAVEPYESQVLSGGFAGQHGLAGLGCGFVPENYNPYIVDKIVPVSTGDGKKLAGEALLCDGLPLCPASGAVLAAALELARAPENRGKRIVALTGGKVSY</sequence>
<keyword evidence="2" id="KW-0663">Pyridoxal phosphate</keyword>
<gene>
    <name evidence="4" type="ORF">H8S23_06925</name>
</gene>
<protein>
    <submittedName>
        <fullName evidence="4">Pyridoxal-phosphate dependent enzyme</fullName>
    </submittedName>
</protein>
<dbReference type="Proteomes" id="UP000659630">
    <property type="component" value="Unassembled WGS sequence"/>
</dbReference>
<dbReference type="InterPro" id="IPR036052">
    <property type="entry name" value="TrpB-like_PALP_sf"/>
</dbReference>
<dbReference type="EMBL" id="JACONZ010000002">
    <property type="protein sequence ID" value="MBC5581237.1"/>
    <property type="molecule type" value="Genomic_DNA"/>
</dbReference>
<dbReference type="Pfam" id="PF00291">
    <property type="entry name" value="PALP"/>
    <property type="match status" value="1"/>
</dbReference>
<organism evidence="4 5">
    <name type="scientific">Anaerofilum hominis</name>
    <dbReference type="NCBI Taxonomy" id="2763016"/>
    <lineage>
        <taxon>Bacteria</taxon>
        <taxon>Bacillati</taxon>
        <taxon>Bacillota</taxon>
        <taxon>Clostridia</taxon>
        <taxon>Eubacteriales</taxon>
        <taxon>Oscillospiraceae</taxon>
        <taxon>Anaerofilum</taxon>
    </lineage>
</organism>
<accession>A0A923IEP4</accession>
<evidence type="ECO:0000313" key="5">
    <source>
        <dbReference type="Proteomes" id="UP000659630"/>
    </source>
</evidence>
<dbReference type="PANTHER" id="PTHR10314">
    <property type="entry name" value="CYSTATHIONINE BETA-SYNTHASE"/>
    <property type="match status" value="1"/>
</dbReference>